<dbReference type="NCBIfam" id="TIGR04183">
    <property type="entry name" value="Por_Secre_tail"/>
    <property type="match status" value="1"/>
</dbReference>
<evidence type="ECO:0000313" key="3">
    <source>
        <dbReference type="EMBL" id="MBD2769235.1"/>
    </source>
</evidence>
<evidence type="ECO:0000313" key="4">
    <source>
        <dbReference type="Proteomes" id="UP000612233"/>
    </source>
</evidence>
<evidence type="ECO:0000259" key="2">
    <source>
        <dbReference type="Pfam" id="PF18962"/>
    </source>
</evidence>
<dbReference type="RefSeq" id="WP_191006042.1">
    <property type="nucleotide sequence ID" value="NZ_JACXAD010000017.1"/>
</dbReference>
<dbReference type="SUPFAM" id="SSF53474">
    <property type="entry name" value="alpha/beta-Hydrolases"/>
    <property type="match status" value="1"/>
</dbReference>
<dbReference type="Gene3D" id="3.40.50.1820">
    <property type="entry name" value="alpha/beta hydrolase"/>
    <property type="match status" value="1"/>
</dbReference>
<feature type="chain" id="PRO_5036827049" evidence="1">
    <location>
        <begin position="29"/>
        <end position="1236"/>
    </location>
</feature>
<gene>
    <name evidence="3" type="ORF">IC235_15190</name>
</gene>
<name>A0A927BE88_9BACT</name>
<feature type="domain" description="Secretion system C-terminal sorting" evidence="2">
    <location>
        <begin position="1158"/>
        <end position="1230"/>
    </location>
</feature>
<dbReference type="Pfam" id="PF18962">
    <property type="entry name" value="Por_Secre_tail"/>
    <property type="match status" value="1"/>
</dbReference>
<dbReference type="InterPro" id="IPR029058">
    <property type="entry name" value="AB_hydrolase_fold"/>
</dbReference>
<reference evidence="3" key="1">
    <citation type="submission" date="2020-09" db="EMBL/GenBank/DDBJ databases">
        <authorList>
            <person name="Kim M.K."/>
        </authorList>
    </citation>
    <scope>NUCLEOTIDE SEQUENCE</scope>
    <source>
        <strain evidence="3">BT664</strain>
    </source>
</reference>
<dbReference type="Proteomes" id="UP000612233">
    <property type="component" value="Unassembled WGS sequence"/>
</dbReference>
<protein>
    <submittedName>
        <fullName evidence="3">T9SS type A sorting domain-containing protein</fullName>
    </submittedName>
</protein>
<sequence length="1236" mass="134486">MPAHSPSVLRRVVLLLVVVLLSQFSARADTDFYKDFIVLRSGPTTTYYYTYAGTPVPNPPFQNANLGEFAPDATGVLMLDGAEANINEEGTALGAVWLFYRVYEEGTVPGAFVQKSLVYRPPGPDDNPYTKSRADAKKWVLTDAGIDLVRVAGRGGRFVLEVYFGAAGANTSGTRFSRFDDNRGANYRATFTVGQGVQPYASPSNAEVDGNFHAYVGQVFGGLEPNRVPTGLLADYGFEFANPRIYNGSLLEDSTLVDQTTYADLYNTLYTSQFNAAAAGMRHPGVHDSLCYAARQREVITLSGLLFNYNAIDPQAQVNGTIQTINEQFRDQYTDGVWQNPYQELTTVAISPSTSYYNLTSCQVVLPSSLFLSNIANQISTVTLDADDGQGFRPIRFDTPLALNYATTGWKHWLFRVTLTNGQQLLSHSKLHIDNTSNIVSSPDGSRSGGPNGTAARGFVVDERRTIWATEPYLGHFGAADVVISYRNAGDPVLRRPLIIAEGFDPGHILSPEEPEGDNTFRSFITRAQTSGSAALRSLISDDPNQYDIVYVNWRNGTDYLQRNALVLEAVIRWVNANKQPFGTTLQPNVVLGSSMGGVIARMALGRMDRAGGVAAHQTRLYVSVDAPHLGANVPLGYQAAARHATRMYLRTGPIAAAIEVIQLLGNGPSPLRSLLLADQPASKQILINRLDLRDQLANSPHIQFQEELRTSWAYPVNIRNVAISNGSECGIDQEFTPGSSLLYHYRSVKTRFLSDLIGMAAGIGLGALGVPFYLTAPLVIPGSSKFELTLDIKALADGGGNRVYYGNIRYTKKILWLVPVRINIVNHSYTAPSGLLPLDTYPGGFYTVKLDGLPSASSQDWAFYYNNNFFIQRRFGFIPTVSALDIGQGNSALGAGDYLARYVGGTPPAAPLNSPFANFTTGFNLTGTTYPFDNSNWRVLNNEPHESFSLRSGDWLAAELNSAPTQTNCAAACGNNSYSIVGNAAICTTSDYRISNLPAGTVVTWSISPNAQSALQLAPNVPSPNELRITNQNAGPLTTTLTATINSCGRTITITKQVSAYTITSLPVPSGFVDVEFVTCDDAPALPIIFYPDSPFGGVITLTPSVLHHTLQSQRRPINVRYTNPCTGEYTSKVMILDYRAPYCGYRTANANSFYTISPNPSSDIVHIDLSDPNSQPAKGTIISGELFNMMGQSKARINVLNNRATFSVRALEKGIYVLKIYIADQVESHQIAVE</sequence>
<keyword evidence="1" id="KW-0732">Signal</keyword>
<comment type="caution">
    <text evidence="3">The sequence shown here is derived from an EMBL/GenBank/DDBJ whole genome shotgun (WGS) entry which is preliminary data.</text>
</comment>
<keyword evidence="4" id="KW-1185">Reference proteome</keyword>
<accession>A0A927BE88</accession>
<proteinExistence type="predicted"/>
<organism evidence="3 4">
    <name type="scientific">Hymenobacter montanus</name>
    <dbReference type="NCBI Taxonomy" id="2771359"/>
    <lineage>
        <taxon>Bacteria</taxon>
        <taxon>Pseudomonadati</taxon>
        <taxon>Bacteroidota</taxon>
        <taxon>Cytophagia</taxon>
        <taxon>Cytophagales</taxon>
        <taxon>Hymenobacteraceae</taxon>
        <taxon>Hymenobacter</taxon>
    </lineage>
</organism>
<dbReference type="InterPro" id="IPR026444">
    <property type="entry name" value="Secre_tail"/>
</dbReference>
<feature type="signal peptide" evidence="1">
    <location>
        <begin position="1"/>
        <end position="28"/>
    </location>
</feature>
<dbReference type="EMBL" id="JACXAD010000017">
    <property type="protein sequence ID" value="MBD2769235.1"/>
    <property type="molecule type" value="Genomic_DNA"/>
</dbReference>
<evidence type="ECO:0000256" key="1">
    <source>
        <dbReference type="SAM" id="SignalP"/>
    </source>
</evidence>
<dbReference type="AlphaFoldDB" id="A0A927BE88"/>